<evidence type="ECO:0000313" key="5">
    <source>
        <dbReference type="EMBL" id="KAJ6225576.1"/>
    </source>
</evidence>
<dbReference type="GO" id="GO:0003723">
    <property type="term" value="F:RNA binding"/>
    <property type="evidence" value="ECO:0007669"/>
    <property type="project" value="InterPro"/>
</dbReference>
<feature type="domain" description="Piwi" evidence="4">
    <location>
        <begin position="568"/>
        <end position="818"/>
    </location>
</feature>
<dbReference type="AlphaFoldDB" id="A0A9Q0RT79"/>
<dbReference type="Pfam" id="PF16486">
    <property type="entry name" value="ArgoN"/>
    <property type="match status" value="1"/>
</dbReference>
<dbReference type="InterPro" id="IPR036397">
    <property type="entry name" value="RNaseH_sf"/>
</dbReference>
<dbReference type="Gene3D" id="3.30.420.10">
    <property type="entry name" value="Ribonuclease H-like superfamily/Ribonuclease H"/>
    <property type="match status" value="1"/>
</dbReference>
<sequence>MNFRGRRGFQKSPSSHSLTSNYSGRSNINDNVPIPVGKVQPLIIKPSFPHGTNGRPINLVSNFYKLSITETTIYHYDVNIQYESKNVDVKNLPEIETLTLKEKKESDSDRSDSPLPNDSEEVVNSVQRLIQRHATEIFNQFVSENEQYFQRMNYVFDGSRNLYVTEELGLPTERKTFQTKLTMRIENRPASFCIKLRMVEMISTKDIHDFYSGSESSISERSISIYEIIFRSIMAKNYELFQRKFFDLSTAQSSARTKLTDYVSGFTSAVRLTEFGLALNLHQKTSCIVARSFTDLISLVSEIARVNLAETQQPLTHYQMKDINRFIRHLCITTTHSNFRTVYKIDSLVSMTPYDVTFTSRGKKITVAEYFREVYRLQVQKLPLVKTTRKSIFFPLEVCRLVPNQFINNMKMNNYIQRELLLKATNPPNVYFKRLTSVAEKLSESCTNMQKEFGVELCPEPIRFQGRVLPLPKLLNGDNHAGFYKVQPPPSNWAVVCFDHRVDDKSFISFVQTLMDRAKELSLNMSTPEPLTKVEIRENEHVYNVFKNLSQQKNIQFVLVGIPSLNGKLDGLNAVVDPSVMKTLAIDSERTMVIGIDVNHPSETERLASSVASAVGSIDPMFSKYHAAIRVQKKERNEIITEMNSMIMELCTEFFNANRFLPDNLIIFRDGVSEGQFDKIYKTEIPLIEAAINNLGKPMKIMIIVTQKMHNTRFAMVQPTQMGRRQTYNVPSGTVVDNTITNPLYKMFYLNSHFSQLGTSRSTKYVILRDDLNLCADEIQHLCFVLCYNSIRTRSIIAIPTAARYADLCAYRSKLHIEAQLEITNISADKKKLKIEDFEKEMIKQLNRLVKVYPSMKNRLYYC</sequence>
<reference evidence="5" key="1">
    <citation type="submission" date="2022-12" db="EMBL/GenBank/DDBJ databases">
        <title>Genome assemblies of Blomia tropicalis.</title>
        <authorList>
            <person name="Cui Y."/>
        </authorList>
    </citation>
    <scope>NUCLEOTIDE SEQUENCE</scope>
    <source>
        <tissue evidence="5">Adult mites</tissue>
    </source>
</reference>
<dbReference type="CDD" id="cd02846">
    <property type="entry name" value="PAZ_argonaute_like"/>
    <property type="match status" value="1"/>
</dbReference>
<dbReference type="PROSITE" id="PS50821">
    <property type="entry name" value="PAZ"/>
    <property type="match status" value="1"/>
</dbReference>
<gene>
    <name evidence="5" type="ORF">RDWZM_004121</name>
</gene>
<dbReference type="InterPro" id="IPR032474">
    <property type="entry name" value="Argonaute_N"/>
</dbReference>
<evidence type="ECO:0000256" key="2">
    <source>
        <dbReference type="SAM" id="MobiDB-lite"/>
    </source>
</evidence>
<dbReference type="SMART" id="SM00949">
    <property type="entry name" value="PAZ"/>
    <property type="match status" value="1"/>
</dbReference>
<protein>
    <submittedName>
        <fullName evidence="5">Uncharacterized protein</fullName>
    </submittedName>
</protein>
<keyword evidence="6" id="KW-1185">Reference proteome</keyword>
<proteinExistence type="inferred from homology"/>
<evidence type="ECO:0000256" key="1">
    <source>
        <dbReference type="RuleBase" id="RU361178"/>
    </source>
</evidence>
<feature type="region of interest" description="Disordered" evidence="2">
    <location>
        <begin position="1"/>
        <end position="29"/>
    </location>
</feature>
<comment type="caution">
    <text evidence="5">The sequence shown here is derived from an EMBL/GenBank/DDBJ whole genome shotgun (WGS) entry which is preliminary data.</text>
</comment>
<feature type="compositionally biased region" description="Polar residues" evidence="2">
    <location>
        <begin position="11"/>
        <end position="29"/>
    </location>
</feature>
<dbReference type="OMA" id="PMQNIDR"/>
<feature type="region of interest" description="Disordered" evidence="2">
    <location>
        <begin position="100"/>
        <end position="121"/>
    </location>
</feature>
<dbReference type="InterPro" id="IPR036085">
    <property type="entry name" value="PAZ_dom_sf"/>
</dbReference>
<dbReference type="Gene3D" id="3.40.50.2300">
    <property type="match status" value="1"/>
</dbReference>
<accession>A0A9Q0RT79</accession>
<dbReference type="Gene3D" id="2.170.260.10">
    <property type="entry name" value="paz domain"/>
    <property type="match status" value="1"/>
</dbReference>
<name>A0A9Q0RT79_BLOTA</name>
<dbReference type="InterPro" id="IPR003100">
    <property type="entry name" value="PAZ_dom"/>
</dbReference>
<evidence type="ECO:0000259" key="4">
    <source>
        <dbReference type="PROSITE" id="PS50822"/>
    </source>
</evidence>
<dbReference type="SMART" id="SM00950">
    <property type="entry name" value="Piwi"/>
    <property type="match status" value="1"/>
</dbReference>
<dbReference type="InterPro" id="IPR012337">
    <property type="entry name" value="RNaseH-like_sf"/>
</dbReference>
<dbReference type="PANTHER" id="PTHR22891">
    <property type="entry name" value="EUKARYOTIC TRANSLATION INITIATION FACTOR 2C"/>
    <property type="match status" value="1"/>
</dbReference>
<dbReference type="Pfam" id="PF02171">
    <property type="entry name" value="Piwi"/>
    <property type="match status" value="1"/>
</dbReference>
<feature type="domain" description="PAZ" evidence="3">
    <location>
        <begin position="299"/>
        <end position="403"/>
    </location>
</feature>
<dbReference type="EMBL" id="JAPWDV010000001">
    <property type="protein sequence ID" value="KAJ6225576.1"/>
    <property type="molecule type" value="Genomic_DNA"/>
</dbReference>
<dbReference type="SUPFAM" id="SSF53098">
    <property type="entry name" value="Ribonuclease H-like"/>
    <property type="match status" value="1"/>
</dbReference>
<dbReference type="Proteomes" id="UP001142055">
    <property type="component" value="Chromosome 1"/>
</dbReference>
<organism evidence="5 6">
    <name type="scientific">Blomia tropicalis</name>
    <name type="common">Mite</name>
    <dbReference type="NCBI Taxonomy" id="40697"/>
    <lineage>
        <taxon>Eukaryota</taxon>
        <taxon>Metazoa</taxon>
        <taxon>Ecdysozoa</taxon>
        <taxon>Arthropoda</taxon>
        <taxon>Chelicerata</taxon>
        <taxon>Arachnida</taxon>
        <taxon>Acari</taxon>
        <taxon>Acariformes</taxon>
        <taxon>Sarcoptiformes</taxon>
        <taxon>Astigmata</taxon>
        <taxon>Glycyphagoidea</taxon>
        <taxon>Echimyopodidae</taxon>
        <taxon>Blomia</taxon>
    </lineage>
</organism>
<feature type="compositionally biased region" description="Basic and acidic residues" evidence="2">
    <location>
        <begin position="100"/>
        <end position="112"/>
    </location>
</feature>
<dbReference type="GO" id="GO:0034587">
    <property type="term" value="P:piRNA processing"/>
    <property type="evidence" value="ECO:0007669"/>
    <property type="project" value="UniProtKB-ARBA"/>
</dbReference>
<comment type="similarity">
    <text evidence="1">Belongs to the argonaute family.</text>
</comment>
<evidence type="ECO:0000313" key="6">
    <source>
        <dbReference type="Proteomes" id="UP001142055"/>
    </source>
</evidence>
<dbReference type="Pfam" id="PF02170">
    <property type="entry name" value="PAZ"/>
    <property type="match status" value="1"/>
</dbReference>
<dbReference type="SUPFAM" id="SSF101690">
    <property type="entry name" value="PAZ domain"/>
    <property type="match status" value="1"/>
</dbReference>
<dbReference type="InterPro" id="IPR003165">
    <property type="entry name" value="Piwi"/>
</dbReference>
<evidence type="ECO:0000259" key="3">
    <source>
        <dbReference type="PROSITE" id="PS50821"/>
    </source>
</evidence>
<dbReference type="PROSITE" id="PS50822">
    <property type="entry name" value="PIWI"/>
    <property type="match status" value="1"/>
</dbReference>